<gene>
    <name evidence="1" type="ORF">S06H3_17473</name>
</gene>
<proteinExistence type="predicted"/>
<sequence>MAKSQKNGTTILLRLKGYEVGTVTEGEGKIIVEVGLKEGTLFVLIVVR</sequence>
<comment type="caution">
    <text evidence="1">The sequence shown here is derived from an EMBL/GenBank/DDBJ whole genome shotgun (WGS) entry which is preliminary data.</text>
</comment>
<dbReference type="AlphaFoldDB" id="X1KLH0"/>
<organism evidence="1">
    <name type="scientific">marine sediment metagenome</name>
    <dbReference type="NCBI Taxonomy" id="412755"/>
    <lineage>
        <taxon>unclassified sequences</taxon>
        <taxon>metagenomes</taxon>
        <taxon>ecological metagenomes</taxon>
    </lineage>
</organism>
<name>X1KLH0_9ZZZZ</name>
<dbReference type="EMBL" id="BARV01008733">
    <property type="protein sequence ID" value="GAI07503.1"/>
    <property type="molecule type" value="Genomic_DNA"/>
</dbReference>
<reference evidence="1" key="1">
    <citation type="journal article" date="2014" name="Front. Microbiol.">
        <title>High frequency of phylogenetically diverse reductive dehalogenase-homologous genes in deep subseafloor sedimentary metagenomes.</title>
        <authorList>
            <person name="Kawai M."/>
            <person name="Futagami T."/>
            <person name="Toyoda A."/>
            <person name="Takaki Y."/>
            <person name="Nishi S."/>
            <person name="Hori S."/>
            <person name="Arai W."/>
            <person name="Tsubouchi T."/>
            <person name="Morono Y."/>
            <person name="Uchiyama I."/>
            <person name="Ito T."/>
            <person name="Fujiyama A."/>
            <person name="Inagaki F."/>
            <person name="Takami H."/>
        </authorList>
    </citation>
    <scope>NUCLEOTIDE SEQUENCE</scope>
    <source>
        <strain evidence="1">Expedition CK06-06</strain>
    </source>
</reference>
<protein>
    <submittedName>
        <fullName evidence="1">Uncharacterized protein</fullName>
    </submittedName>
</protein>
<accession>X1KLH0</accession>
<evidence type="ECO:0000313" key="1">
    <source>
        <dbReference type="EMBL" id="GAI07503.1"/>
    </source>
</evidence>